<protein>
    <submittedName>
        <fullName evidence="6">ABC transporter ATP-binding protein</fullName>
    </submittedName>
</protein>
<dbReference type="InterPro" id="IPR017911">
    <property type="entry name" value="MacB-like_ATP-bd"/>
</dbReference>
<dbReference type="CDD" id="cd03255">
    <property type="entry name" value="ABC_MJ0796_LolCDE_FtsE"/>
    <property type="match status" value="1"/>
</dbReference>
<dbReference type="SUPFAM" id="SSF52540">
    <property type="entry name" value="P-loop containing nucleoside triphosphate hydrolases"/>
    <property type="match status" value="1"/>
</dbReference>
<dbReference type="EMBL" id="JAZDRP010000001">
    <property type="protein sequence ID" value="MEE2524889.1"/>
    <property type="molecule type" value="Genomic_DNA"/>
</dbReference>
<organism evidence="6 7">
    <name type="scientific">Hyphobacterium lacteum</name>
    <dbReference type="NCBI Taxonomy" id="3116575"/>
    <lineage>
        <taxon>Bacteria</taxon>
        <taxon>Pseudomonadati</taxon>
        <taxon>Pseudomonadota</taxon>
        <taxon>Alphaproteobacteria</taxon>
        <taxon>Maricaulales</taxon>
        <taxon>Maricaulaceae</taxon>
        <taxon>Hyphobacterium</taxon>
    </lineage>
</organism>
<dbReference type="PANTHER" id="PTHR24220">
    <property type="entry name" value="IMPORT ATP-BINDING PROTEIN"/>
    <property type="match status" value="1"/>
</dbReference>
<dbReference type="InterPro" id="IPR015854">
    <property type="entry name" value="ABC_transpr_LolD-like"/>
</dbReference>
<evidence type="ECO:0000256" key="1">
    <source>
        <dbReference type="ARBA" id="ARBA00005417"/>
    </source>
</evidence>
<evidence type="ECO:0000256" key="2">
    <source>
        <dbReference type="ARBA" id="ARBA00022448"/>
    </source>
</evidence>
<dbReference type="GO" id="GO:0005524">
    <property type="term" value="F:ATP binding"/>
    <property type="evidence" value="ECO:0007669"/>
    <property type="project" value="UniProtKB-KW"/>
</dbReference>
<name>A0ABU7LMS0_9PROT</name>
<dbReference type="PROSITE" id="PS50893">
    <property type="entry name" value="ABC_TRANSPORTER_2"/>
    <property type="match status" value="1"/>
</dbReference>
<accession>A0ABU7LMS0</accession>
<proteinExistence type="inferred from homology"/>
<keyword evidence="6" id="KW-0808">Transferase</keyword>
<keyword evidence="4 6" id="KW-0067">ATP-binding</keyword>
<sequence>MSDAVLSLRDVTRTYESGDEELHVLRGVNLDLQPGEIVGLIGPSGSGKSTLLHIAGLLEPPDGGSVRLDGIDAVNASDDVRTGLRRNYIGFVYQFHHLLPEFDALENVVLPRLIHGELRNKAIPEATRLLTALGLEDRLTHRPAELSGGEQQRVAIARAFANNPKLILADEPTGNLDPKTSDAVFASFRDAARDEGVSALVATHNIGLVERMDRVLALENGELVSYQPTE</sequence>
<evidence type="ECO:0000313" key="7">
    <source>
        <dbReference type="Proteomes" id="UP001354971"/>
    </source>
</evidence>
<dbReference type="Gene3D" id="3.40.50.300">
    <property type="entry name" value="P-loop containing nucleotide triphosphate hydrolases"/>
    <property type="match status" value="1"/>
</dbReference>
<dbReference type="InterPro" id="IPR003439">
    <property type="entry name" value="ABC_transporter-like_ATP-bd"/>
</dbReference>
<dbReference type="InterPro" id="IPR027417">
    <property type="entry name" value="P-loop_NTPase"/>
</dbReference>
<evidence type="ECO:0000259" key="5">
    <source>
        <dbReference type="PROSITE" id="PS50893"/>
    </source>
</evidence>
<dbReference type="Proteomes" id="UP001354971">
    <property type="component" value="Unassembled WGS sequence"/>
</dbReference>
<dbReference type="SMART" id="SM00382">
    <property type="entry name" value="AAA"/>
    <property type="match status" value="1"/>
</dbReference>
<keyword evidence="2" id="KW-0813">Transport</keyword>
<keyword evidence="6" id="KW-0328">Glycosyltransferase</keyword>
<dbReference type="PROSITE" id="PS00211">
    <property type="entry name" value="ABC_TRANSPORTER_1"/>
    <property type="match status" value="1"/>
</dbReference>
<dbReference type="InterPro" id="IPR003593">
    <property type="entry name" value="AAA+_ATPase"/>
</dbReference>
<keyword evidence="7" id="KW-1185">Reference proteome</keyword>
<evidence type="ECO:0000256" key="4">
    <source>
        <dbReference type="ARBA" id="ARBA00022840"/>
    </source>
</evidence>
<dbReference type="RefSeq" id="WP_330197555.1">
    <property type="nucleotide sequence ID" value="NZ_JAZDRP010000001.1"/>
</dbReference>
<feature type="domain" description="ABC transporter" evidence="5">
    <location>
        <begin position="6"/>
        <end position="230"/>
    </location>
</feature>
<keyword evidence="3" id="KW-0547">Nucleotide-binding</keyword>
<gene>
    <name evidence="6" type="ORF">V0U79_00805</name>
</gene>
<comment type="similarity">
    <text evidence="1">Belongs to the ABC transporter superfamily.</text>
</comment>
<evidence type="ECO:0000313" key="6">
    <source>
        <dbReference type="EMBL" id="MEE2524889.1"/>
    </source>
</evidence>
<dbReference type="PANTHER" id="PTHR24220:SF689">
    <property type="entry name" value="LIPOPROTEIN-RELEASING SYSTEM ATP-BINDING PROTEIN LOLD"/>
    <property type="match status" value="1"/>
</dbReference>
<dbReference type="GO" id="GO:0016757">
    <property type="term" value="F:glycosyltransferase activity"/>
    <property type="evidence" value="ECO:0007669"/>
    <property type="project" value="UniProtKB-KW"/>
</dbReference>
<comment type="caution">
    <text evidence="6">The sequence shown here is derived from an EMBL/GenBank/DDBJ whole genome shotgun (WGS) entry which is preliminary data.</text>
</comment>
<dbReference type="InterPro" id="IPR017871">
    <property type="entry name" value="ABC_transporter-like_CS"/>
</dbReference>
<evidence type="ECO:0000256" key="3">
    <source>
        <dbReference type="ARBA" id="ARBA00022741"/>
    </source>
</evidence>
<reference evidence="6 7" key="1">
    <citation type="submission" date="2024-01" db="EMBL/GenBank/DDBJ databases">
        <title>Hyphobacterium bacterium isolated from marine sediment.</title>
        <authorList>
            <person name="Zhao S."/>
        </authorList>
    </citation>
    <scope>NUCLEOTIDE SEQUENCE [LARGE SCALE GENOMIC DNA]</scope>
    <source>
        <strain evidence="7">HN65</strain>
    </source>
</reference>
<dbReference type="Pfam" id="PF00005">
    <property type="entry name" value="ABC_tran"/>
    <property type="match status" value="1"/>
</dbReference>